<keyword evidence="3 7" id="KW-0136">Cellulose degradation</keyword>
<dbReference type="InterPro" id="IPR018087">
    <property type="entry name" value="Glyco_hydro_5_CS"/>
</dbReference>
<keyword evidence="5 7" id="KW-0326">Glycosidase</keyword>
<evidence type="ECO:0000256" key="6">
    <source>
        <dbReference type="ARBA" id="ARBA00023326"/>
    </source>
</evidence>
<evidence type="ECO:0000256" key="5">
    <source>
        <dbReference type="ARBA" id="ARBA00023295"/>
    </source>
</evidence>
<feature type="domain" description="CBM2" evidence="10">
    <location>
        <begin position="485"/>
        <end position="588"/>
    </location>
</feature>
<dbReference type="InterPro" id="IPR017853">
    <property type="entry name" value="GH"/>
</dbReference>
<evidence type="ECO:0000256" key="7">
    <source>
        <dbReference type="RuleBase" id="RU361153"/>
    </source>
</evidence>
<dbReference type="Gene3D" id="2.60.40.290">
    <property type="match status" value="1"/>
</dbReference>
<evidence type="ECO:0000256" key="4">
    <source>
        <dbReference type="ARBA" id="ARBA00023277"/>
    </source>
</evidence>
<dbReference type="PANTHER" id="PTHR35923:SF2">
    <property type="entry name" value="ENDOGLUCANASE"/>
    <property type="match status" value="1"/>
</dbReference>
<protein>
    <recommendedName>
        <fullName evidence="7">Endoglucanase</fullName>
        <ecNumber evidence="7">3.2.1.4</ecNumber>
    </recommendedName>
</protein>
<keyword evidence="6 7" id="KW-0624">Polysaccharide degradation</keyword>
<comment type="similarity">
    <text evidence="7">Belongs to the glycosyl hydrolase 5 (cellulase A) family.</text>
</comment>
<dbReference type="GO" id="GO:0008810">
    <property type="term" value="F:cellulase activity"/>
    <property type="evidence" value="ECO:0007669"/>
    <property type="project" value="UniProtKB-EC"/>
</dbReference>
<evidence type="ECO:0000256" key="2">
    <source>
        <dbReference type="ARBA" id="ARBA00022801"/>
    </source>
</evidence>
<dbReference type="PRINTS" id="PR01217">
    <property type="entry name" value="PRICHEXTENSN"/>
</dbReference>
<sequence length="588" mass="61312">MPASAPRRRRRLAAGLAALALVVAGLVVPATAGSGASTASAATQPGWLHTSGASIKTASGSDYVIKAVAWFGMETSNCAPHGLWSISLDSGLAQIASMGFNTIRLPFSNECLAQAKPNSINEQVNPGLGALSPLQLMDRVIARAKAYGLSVILDRHRPDSGGQSELWYTGQYSEAKWIADWKMLASRYKTDPTVIGVDLHNEPHGSACWGCGTPSLDWQAAATRAGNAVLAVNPKLLIVVEGVERQPDGSSTWWGGGLSGVAGKPVTLRVANQVVYSPHDYPSTVFNQSWFQAANYPANLAGVWEKNWGFISTKKIAPVLLGEFGTKYETESDKKWLASLVSYLGSKKMSFAYWSFNPNSGDTGGLVKDDWTTPQTAKVQALRPILGAGGTVTPTPAPTTTPKPTVTATPRPTVTPVPTVTASPPTATPKPSTTPTPKPTTTPTPKPTTTPTPKPTTTPTPKPTPTPTATPKPTATATPKPTPAPTAAPAGVQASWQLQSSWGDGYVADLVVRSTGTTSSWTATWSDPAATSVVNAWGMSCTVKPKVSITCTGSDWAAALAPGQEVRVGLQVASATAPASPTLTVTAT</sequence>
<dbReference type="GO" id="GO:0030247">
    <property type="term" value="F:polysaccharide binding"/>
    <property type="evidence" value="ECO:0007669"/>
    <property type="project" value="UniProtKB-UniRule"/>
</dbReference>
<feature type="signal peptide" evidence="9">
    <location>
        <begin position="1"/>
        <end position="32"/>
    </location>
</feature>
<evidence type="ECO:0000256" key="3">
    <source>
        <dbReference type="ARBA" id="ARBA00023001"/>
    </source>
</evidence>
<evidence type="ECO:0000256" key="1">
    <source>
        <dbReference type="ARBA" id="ARBA00000966"/>
    </source>
</evidence>
<dbReference type="AlphaFoldDB" id="A0AB39BJ89"/>
<dbReference type="SUPFAM" id="SSF51445">
    <property type="entry name" value="(Trans)glycosidases"/>
    <property type="match status" value="1"/>
</dbReference>
<dbReference type="PROSITE" id="PS00659">
    <property type="entry name" value="GLYCOSYL_HYDROL_F5"/>
    <property type="match status" value="1"/>
</dbReference>
<gene>
    <name evidence="11" type="ORF">ABFY20_06230</name>
</gene>
<proteinExistence type="inferred from homology"/>
<reference evidence="11" key="1">
    <citation type="submission" date="2024-05" db="EMBL/GenBank/DDBJ databases">
        <title>Herbiconiux sp. A18JL235.</title>
        <authorList>
            <person name="Zhang G."/>
        </authorList>
    </citation>
    <scope>NUCLEOTIDE SEQUENCE</scope>
    <source>
        <strain evidence="11">A18JL235</strain>
    </source>
</reference>
<feature type="region of interest" description="Disordered" evidence="8">
    <location>
        <begin position="383"/>
        <end position="492"/>
    </location>
</feature>
<dbReference type="InterPro" id="IPR001919">
    <property type="entry name" value="CBD2"/>
</dbReference>
<dbReference type="InterPro" id="IPR001547">
    <property type="entry name" value="Glyco_hydro_5"/>
</dbReference>
<keyword evidence="9" id="KW-0732">Signal</keyword>
<organism evidence="11">
    <name type="scientific">Herbiconiux sp. A18JL235</name>
    <dbReference type="NCBI Taxonomy" id="3152363"/>
    <lineage>
        <taxon>Bacteria</taxon>
        <taxon>Bacillati</taxon>
        <taxon>Actinomycetota</taxon>
        <taxon>Actinomycetes</taxon>
        <taxon>Micrococcales</taxon>
        <taxon>Microbacteriaceae</taxon>
        <taxon>Herbiconiux</taxon>
    </lineage>
</organism>
<dbReference type="PANTHER" id="PTHR35923">
    <property type="entry name" value="MAJOR EXTRACELLULAR ENDOGLUCANASE"/>
    <property type="match status" value="1"/>
</dbReference>
<evidence type="ECO:0000256" key="9">
    <source>
        <dbReference type="SAM" id="SignalP"/>
    </source>
</evidence>
<name>A0AB39BJ89_9MICO</name>
<dbReference type="GO" id="GO:0030245">
    <property type="term" value="P:cellulose catabolic process"/>
    <property type="evidence" value="ECO:0007669"/>
    <property type="project" value="UniProtKB-KW"/>
</dbReference>
<accession>A0AB39BJ89</accession>
<dbReference type="Pfam" id="PF00150">
    <property type="entry name" value="Cellulase"/>
    <property type="match status" value="1"/>
</dbReference>
<dbReference type="RefSeq" id="WP_368499076.1">
    <property type="nucleotide sequence ID" value="NZ_CP162511.1"/>
</dbReference>
<dbReference type="PROSITE" id="PS51173">
    <property type="entry name" value="CBM2"/>
    <property type="match status" value="1"/>
</dbReference>
<feature type="chain" id="PRO_5044317350" description="Endoglucanase" evidence="9">
    <location>
        <begin position="33"/>
        <end position="588"/>
    </location>
</feature>
<evidence type="ECO:0000259" key="10">
    <source>
        <dbReference type="PROSITE" id="PS51173"/>
    </source>
</evidence>
<dbReference type="EC" id="3.2.1.4" evidence="7"/>
<dbReference type="EMBL" id="CP162511">
    <property type="protein sequence ID" value="XDI06697.1"/>
    <property type="molecule type" value="Genomic_DNA"/>
</dbReference>
<comment type="catalytic activity">
    <reaction evidence="1 7">
        <text>Endohydrolysis of (1-&gt;4)-beta-D-glucosidic linkages in cellulose, lichenin and cereal beta-D-glucans.</text>
        <dbReference type="EC" id="3.2.1.4"/>
    </reaction>
</comment>
<feature type="compositionally biased region" description="Pro residues" evidence="8">
    <location>
        <begin position="426"/>
        <end position="470"/>
    </location>
</feature>
<dbReference type="SMART" id="SM00637">
    <property type="entry name" value="CBD_II"/>
    <property type="match status" value="1"/>
</dbReference>
<dbReference type="SUPFAM" id="SSF49384">
    <property type="entry name" value="Carbohydrate-binding domain"/>
    <property type="match status" value="1"/>
</dbReference>
<dbReference type="Gene3D" id="3.20.20.80">
    <property type="entry name" value="Glycosidases"/>
    <property type="match status" value="1"/>
</dbReference>
<feature type="compositionally biased region" description="Low complexity" evidence="8">
    <location>
        <begin position="402"/>
        <end position="425"/>
    </location>
</feature>
<evidence type="ECO:0000313" key="11">
    <source>
        <dbReference type="EMBL" id="XDI06697.1"/>
    </source>
</evidence>
<dbReference type="InterPro" id="IPR008965">
    <property type="entry name" value="CBM2/CBM3_carb-bd_dom_sf"/>
</dbReference>
<dbReference type="Pfam" id="PF00553">
    <property type="entry name" value="CBM_2"/>
    <property type="match status" value="1"/>
</dbReference>
<keyword evidence="4 7" id="KW-0119">Carbohydrate metabolism</keyword>
<evidence type="ECO:0000256" key="8">
    <source>
        <dbReference type="SAM" id="MobiDB-lite"/>
    </source>
</evidence>
<keyword evidence="2 7" id="KW-0378">Hydrolase</keyword>
<dbReference type="InterPro" id="IPR012291">
    <property type="entry name" value="CBM2_carb-bd_dom_sf"/>
</dbReference>